<dbReference type="GO" id="GO:0016491">
    <property type="term" value="F:oxidoreductase activity"/>
    <property type="evidence" value="ECO:0007669"/>
    <property type="project" value="UniProtKB-KW"/>
</dbReference>
<evidence type="ECO:0000256" key="3">
    <source>
        <dbReference type="ARBA" id="ARBA00022827"/>
    </source>
</evidence>
<evidence type="ECO:0000313" key="9">
    <source>
        <dbReference type="Proteomes" id="UP000077671"/>
    </source>
</evidence>
<evidence type="ECO:0000313" key="10">
    <source>
        <dbReference type="Proteomes" id="UP000836402"/>
    </source>
</evidence>
<dbReference type="Gene3D" id="3.30.465.10">
    <property type="match status" value="2"/>
</dbReference>
<keyword evidence="4" id="KW-0560">Oxidoreductase</keyword>
<dbReference type="Proteomes" id="UP000836402">
    <property type="component" value="Unassembled WGS sequence"/>
</dbReference>
<keyword evidence="3" id="KW-0274">FAD</keyword>
<evidence type="ECO:0000313" key="8">
    <source>
        <dbReference type="EMBL" id="KAE8239007.1"/>
    </source>
</evidence>
<dbReference type="SUPFAM" id="SSF56176">
    <property type="entry name" value="FAD-binding/transporter-associated domain-like"/>
    <property type="match status" value="1"/>
</dbReference>
<name>A0A177T2N0_9BASI</name>
<comment type="caution">
    <text evidence="8">The sequence shown here is derived from an EMBL/GenBank/DDBJ whole genome shotgun (WGS) entry which is preliminary data.</text>
</comment>
<dbReference type="InterPro" id="IPR050416">
    <property type="entry name" value="FAD-linked_Oxidoreductase"/>
</dbReference>
<dbReference type="GO" id="GO:0071949">
    <property type="term" value="F:FAD binding"/>
    <property type="evidence" value="ECO:0007669"/>
    <property type="project" value="InterPro"/>
</dbReference>
<accession>A0A177T2N0</accession>
<dbReference type="Gene3D" id="3.40.462.20">
    <property type="match status" value="1"/>
</dbReference>
<dbReference type="PANTHER" id="PTHR42973:SF22">
    <property type="entry name" value="FAD-BINDING PCMH-TYPE DOMAIN-CONTAINING PROTEIN-RELATED"/>
    <property type="match status" value="1"/>
</dbReference>
<dbReference type="AlphaFoldDB" id="A0A177T2N0"/>
<reference evidence="8" key="2">
    <citation type="journal article" date="2019" name="IMA Fungus">
        <title>Genome sequencing and comparison of five Tilletia species to identify candidate genes for the detection of regulated species infecting wheat.</title>
        <authorList>
            <person name="Nguyen H.D.T."/>
            <person name="Sultana T."/>
            <person name="Kesanakurti P."/>
            <person name="Hambleton S."/>
        </authorList>
    </citation>
    <scope>NUCLEOTIDE SEQUENCE</scope>
    <source>
        <strain evidence="8">DAOMC 238032</strain>
    </source>
</reference>
<dbReference type="Pfam" id="PF01565">
    <property type="entry name" value="FAD_binding_4"/>
    <property type="match status" value="1"/>
</dbReference>
<evidence type="ECO:0000256" key="2">
    <source>
        <dbReference type="ARBA" id="ARBA00022630"/>
    </source>
</evidence>
<dbReference type="PANTHER" id="PTHR42973">
    <property type="entry name" value="BINDING OXIDOREDUCTASE, PUTATIVE (AFU_ORTHOLOGUE AFUA_1G17690)-RELATED"/>
    <property type="match status" value="1"/>
</dbReference>
<keyword evidence="2" id="KW-0285">Flavoprotein</keyword>
<evidence type="ECO:0000313" key="7">
    <source>
        <dbReference type="EMBL" id="CAD6924637.1"/>
    </source>
</evidence>
<organism evidence="8 9">
    <name type="scientific">Tilletia caries</name>
    <name type="common">wheat bunt fungus</name>
    <dbReference type="NCBI Taxonomy" id="13290"/>
    <lineage>
        <taxon>Eukaryota</taxon>
        <taxon>Fungi</taxon>
        <taxon>Dikarya</taxon>
        <taxon>Basidiomycota</taxon>
        <taxon>Ustilaginomycotina</taxon>
        <taxon>Exobasidiomycetes</taxon>
        <taxon>Tilletiales</taxon>
        <taxon>Tilletiaceae</taxon>
        <taxon>Tilletia</taxon>
    </lineage>
</organism>
<evidence type="ECO:0000256" key="5">
    <source>
        <dbReference type="SAM" id="SignalP"/>
    </source>
</evidence>
<dbReference type="InterPro" id="IPR016169">
    <property type="entry name" value="FAD-bd_PCMH_sub2"/>
</dbReference>
<evidence type="ECO:0000256" key="1">
    <source>
        <dbReference type="ARBA" id="ARBA00005466"/>
    </source>
</evidence>
<feature type="signal peptide" evidence="5">
    <location>
        <begin position="1"/>
        <end position="22"/>
    </location>
</feature>
<reference evidence="7" key="3">
    <citation type="submission" date="2020-10" db="EMBL/GenBank/DDBJ databases">
        <authorList>
            <person name="Sedaghatjoo S."/>
        </authorList>
    </citation>
    <scope>NUCLEOTIDE SEQUENCE</scope>
    <source>
        <strain evidence="7">AZH3</strain>
    </source>
</reference>
<comment type="similarity">
    <text evidence="1">Belongs to the oxygen-dependent FAD-linked oxidoreductase family.</text>
</comment>
<protein>
    <recommendedName>
        <fullName evidence="6">FAD-binding PCMH-type domain-containing protein</fullName>
    </recommendedName>
</protein>
<dbReference type="InterPro" id="IPR006094">
    <property type="entry name" value="Oxid_FAD_bind_N"/>
</dbReference>
<sequence length="492" mass="53784">MRVISALLGGIAFSSLAAVTYAVTAAPPLAGPGAPSANASTDEISQACSTLAKQLGEDKVHRQGILDYEYRQSVERSWNLQQSFYKPVCIVFPEETNDVVVAYQTIIENGLPYGVRSGSHGVAYGWCSTPGIFIDLQRMNKVEYDAKRGVAQLGPGNRWSRVYDILGEQNQTVIGGRVSDVGMGLMLNGGVSYISGEYGFASTNFVEVEVVLPTGQLVVATPTNKYKDLLWAMQTAGNSFGIVTQFTVKAHPLSTIDFLNEVKDPKAALTPTFDIINPPIGALVKPLAIFAFSYATPTPPPKIFDRLLNIPHISKDVRTRPYAGNGGMVHLWDGFGSIYGDAQSFRTQTHKLTKEVGRLALAASRNLTKTLGTDVDTFSLSYDHIFANTIAISNKQGGTPYGFKAEPTTCILYNVAYKAELPTERKQNVLKVFNEHVDSVPSTGKFPLYLPYSGADQNALQTYNNYDRFKSIKRKYDPKNFVQTHSGGPKFD</sequence>
<feature type="chain" id="PRO_5044550108" description="FAD-binding PCMH-type domain-containing protein" evidence="5">
    <location>
        <begin position="23"/>
        <end position="492"/>
    </location>
</feature>
<proteinExistence type="inferred from homology"/>
<dbReference type="Proteomes" id="UP000077671">
    <property type="component" value="Unassembled WGS sequence"/>
</dbReference>
<dbReference type="EMBL" id="CAJHJG010002917">
    <property type="protein sequence ID" value="CAD6924637.1"/>
    <property type="molecule type" value="Genomic_DNA"/>
</dbReference>
<evidence type="ECO:0000256" key="4">
    <source>
        <dbReference type="ARBA" id="ARBA00023002"/>
    </source>
</evidence>
<gene>
    <name evidence="8" type="ORF">A4X03_0g8725</name>
    <name evidence="7" type="ORF">JKIAZH3_G1079</name>
</gene>
<keyword evidence="5" id="KW-0732">Signal</keyword>
<dbReference type="InterPro" id="IPR036318">
    <property type="entry name" value="FAD-bd_PCMH-like_sf"/>
</dbReference>
<evidence type="ECO:0000259" key="6">
    <source>
        <dbReference type="PROSITE" id="PS51387"/>
    </source>
</evidence>
<reference evidence="8" key="1">
    <citation type="submission" date="2016-04" db="EMBL/GenBank/DDBJ databases">
        <authorList>
            <person name="Nguyen H.D."/>
            <person name="Kesanakurti P."/>
            <person name="Cullis J."/>
            <person name="Levesque C.A."/>
            <person name="Hambleton S."/>
        </authorList>
    </citation>
    <scope>NUCLEOTIDE SEQUENCE</scope>
    <source>
        <strain evidence="8">DAOMC 238032</strain>
    </source>
</reference>
<dbReference type="InterPro" id="IPR016166">
    <property type="entry name" value="FAD-bd_PCMH"/>
</dbReference>
<feature type="domain" description="FAD-binding PCMH-type" evidence="6">
    <location>
        <begin position="83"/>
        <end position="253"/>
    </location>
</feature>
<keyword evidence="10" id="KW-1185">Reference proteome</keyword>
<dbReference type="PROSITE" id="PS51387">
    <property type="entry name" value="FAD_PCMH"/>
    <property type="match status" value="1"/>
</dbReference>
<dbReference type="EMBL" id="LWDD02002836">
    <property type="protein sequence ID" value="KAE8239007.1"/>
    <property type="molecule type" value="Genomic_DNA"/>
</dbReference>